<dbReference type="InterPro" id="IPR015712">
    <property type="entry name" value="DNA-dir_RNA_pol_su2"/>
</dbReference>
<evidence type="ECO:0000256" key="2">
    <source>
        <dbReference type="ARBA" id="ARBA00012418"/>
    </source>
</evidence>
<evidence type="ECO:0000313" key="9">
    <source>
        <dbReference type="EMBL" id="MBA0630017.1"/>
    </source>
</evidence>
<feature type="domain" description="RNA polymerase Rpb2" evidence="8">
    <location>
        <begin position="29"/>
        <end position="113"/>
    </location>
</feature>
<dbReference type="Gene3D" id="3.90.1110.10">
    <property type="entry name" value="RNA polymerase Rpb2, domain 2"/>
    <property type="match status" value="1"/>
</dbReference>
<evidence type="ECO:0000256" key="5">
    <source>
        <dbReference type="ARBA" id="ARBA00022695"/>
    </source>
</evidence>
<dbReference type="GO" id="GO:0032549">
    <property type="term" value="F:ribonucleoside binding"/>
    <property type="evidence" value="ECO:0007669"/>
    <property type="project" value="InterPro"/>
</dbReference>
<dbReference type="EC" id="2.7.7.6" evidence="2"/>
<dbReference type="SUPFAM" id="SSF64484">
    <property type="entry name" value="beta and beta-prime subunits of DNA dependent RNA-polymerase"/>
    <property type="match status" value="1"/>
</dbReference>
<dbReference type="Proteomes" id="UP000593561">
    <property type="component" value="Unassembled WGS sequence"/>
</dbReference>
<dbReference type="Pfam" id="PF04561">
    <property type="entry name" value="RNA_pol_Rpb2_2"/>
    <property type="match status" value="1"/>
</dbReference>
<comment type="catalytic activity">
    <reaction evidence="7">
        <text>RNA(n) + a ribonucleoside 5'-triphosphate = RNA(n+1) + diphosphate</text>
        <dbReference type="Rhea" id="RHEA:21248"/>
        <dbReference type="Rhea" id="RHEA-COMP:14527"/>
        <dbReference type="Rhea" id="RHEA-COMP:17342"/>
        <dbReference type="ChEBI" id="CHEBI:33019"/>
        <dbReference type="ChEBI" id="CHEBI:61557"/>
        <dbReference type="ChEBI" id="CHEBI:140395"/>
        <dbReference type="EC" id="2.7.7.6"/>
    </reaction>
</comment>
<protein>
    <recommendedName>
        <fullName evidence="2">DNA-directed RNA polymerase</fullName>
        <ecNumber evidence="2">2.7.7.6</ecNumber>
    </recommendedName>
</protein>
<feature type="non-terminal residue" evidence="9">
    <location>
        <position position="1"/>
    </location>
</feature>
<keyword evidence="3" id="KW-0240">DNA-directed RNA polymerase</keyword>
<dbReference type="EMBL" id="JABFAC010000012">
    <property type="protein sequence ID" value="MBA0630017.1"/>
    <property type="molecule type" value="Genomic_DNA"/>
</dbReference>
<dbReference type="GO" id="GO:0003677">
    <property type="term" value="F:DNA binding"/>
    <property type="evidence" value="ECO:0007669"/>
    <property type="project" value="InterPro"/>
</dbReference>
<dbReference type="PANTHER" id="PTHR20856">
    <property type="entry name" value="DNA-DIRECTED RNA POLYMERASE I SUBUNIT 2"/>
    <property type="match status" value="1"/>
</dbReference>
<dbReference type="GO" id="GO:0006351">
    <property type="term" value="P:DNA-templated transcription"/>
    <property type="evidence" value="ECO:0007669"/>
    <property type="project" value="InterPro"/>
</dbReference>
<evidence type="ECO:0000259" key="8">
    <source>
        <dbReference type="Pfam" id="PF04561"/>
    </source>
</evidence>
<comment type="caution">
    <text evidence="9">The sequence shown here is derived from an EMBL/GenBank/DDBJ whole genome shotgun (WGS) entry which is preliminary data.</text>
</comment>
<reference evidence="9 10" key="1">
    <citation type="journal article" date="2019" name="Genome Biol. Evol.">
        <title>Insights into the evolution of the New World diploid cottons (Gossypium, subgenus Houzingenia) based on genome sequencing.</title>
        <authorList>
            <person name="Grover C.E."/>
            <person name="Arick M.A. 2nd"/>
            <person name="Thrash A."/>
            <person name="Conover J.L."/>
            <person name="Sanders W.S."/>
            <person name="Peterson D.G."/>
            <person name="Frelichowski J.E."/>
            <person name="Scheffler J.A."/>
            <person name="Scheffler B.E."/>
            <person name="Wendel J.F."/>
        </authorList>
    </citation>
    <scope>NUCLEOTIDE SEQUENCE [LARGE SCALE GENOMIC DNA]</scope>
    <source>
        <strain evidence="9">27</strain>
        <tissue evidence="9">Leaf</tissue>
    </source>
</reference>
<evidence type="ECO:0000256" key="3">
    <source>
        <dbReference type="ARBA" id="ARBA00022478"/>
    </source>
</evidence>
<name>A0A7J8SV92_GOSDV</name>
<dbReference type="AlphaFoldDB" id="A0A7J8SV92"/>
<evidence type="ECO:0000256" key="1">
    <source>
        <dbReference type="ARBA" id="ARBA00006835"/>
    </source>
</evidence>
<organism evidence="9 10">
    <name type="scientific">Gossypium davidsonii</name>
    <name type="common">Davidson's cotton</name>
    <name type="synonym">Gossypium klotzschianum subsp. davidsonii</name>
    <dbReference type="NCBI Taxonomy" id="34287"/>
    <lineage>
        <taxon>Eukaryota</taxon>
        <taxon>Viridiplantae</taxon>
        <taxon>Streptophyta</taxon>
        <taxon>Embryophyta</taxon>
        <taxon>Tracheophyta</taxon>
        <taxon>Spermatophyta</taxon>
        <taxon>Magnoliopsida</taxon>
        <taxon>eudicotyledons</taxon>
        <taxon>Gunneridae</taxon>
        <taxon>Pentapetalae</taxon>
        <taxon>rosids</taxon>
        <taxon>malvids</taxon>
        <taxon>Malvales</taxon>
        <taxon>Malvaceae</taxon>
        <taxon>Malvoideae</taxon>
        <taxon>Gossypium</taxon>
    </lineage>
</organism>
<keyword evidence="5" id="KW-0548">Nucleotidyltransferase</keyword>
<accession>A0A7J8SV92</accession>
<evidence type="ECO:0000256" key="7">
    <source>
        <dbReference type="ARBA" id="ARBA00048552"/>
    </source>
</evidence>
<gene>
    <name evidence="9" type="ORF">Godav_002152</name>
</gene>
<dbReference type="InterPro" id="IPR007642">
    <property type="entry name" value="RNA_pol_Rpb2_2"/>
</dbReference>
<keyword evidence="10" id="KW-1185">Reference proteome</keyword>
<proteinExistence type="inferred from homology"/>
<keyword evidence="4" id="KW-0808">Transferase</keyword>
<keyword evidence="6" id="KW-0804">Transcription</keyword>
<dbReference type="GO" id="GO:0003899">
    <property type="term" value="F:DNA-directed RNA polymerase activity"/>
    <property type="evidence" value="ECO:0007669"/>
    <property type="project" value="UniProtKB-EC"/>
</dbReference>
<dbReference type="InterPro" id="IPR037034">
    <property type="entry name" value="RNA_pol_Rpb2_2_sf"/>
</dbReference>
<evidence type="ECO:0000313" key="10">
    <source>
        <dbReference type="Proteomes" id="UP000593561"/>
    </source>
</evidence>
<comment type="similarity">
    <text evidence="1">Belongs to the RNA polymerase beta chain family.</text>
</comment>
<dbReference type="GO" id="GO:0000428">
    <property type="term" value="C:DNA-directed RNA polymerase complex"/>
    <property type="evidence" value="ECO:0007669"/>
    <property type="project" value="UniProtKB-KW"/>
</dbReference>
<sequence>ALFYAHSEFDLPEIDILKAVILIQEQLSKNRIIIDADKKGNINASVTSSSEATKSKTVIQMEKEKIYLLLNQFVKKIPIMVVMKAMGMESDQEVVQMLGRDPRFSALLLPSIERSYADHGEVLYPSQGFSRKLRSFHALLLGSWVLISDRDMYLTW</sequence>
<feature type="non-terminal residue" evidence="9">
    <location>
        <position position="156"/>
    </location>
</feature>
<evidence type="ECO:0000256" key="4">
    <source>
        <dbReference type="ARBA" id="ARBA00022679"/>
    </source>
</evidence>
<evidence type="ECO:0000256" key="6">
    <source>
        <dbReference type="ARBA" id="ARBA00023163"/>
    </source>
</evidence>